<evidence type="ECO:0000259" key="2">
    <source>
        <dbReference type="PROSITE" id="PS50011"/>
    </source>
</evidence>
<gene>
    <name evidence="3" type="ORF">TRITD_5Bv1G097880</name>
</gene>
<dbReference type="SUPFAM" id="SSF56112">
    <property type="entry name" value="Protein kinase-like (PK-like)"/>
    <property type="match status" value="1"/>
</dbReference>
<reference evidence="3 4" key="1">
    <citation type="submission" date="2017-09" db="EMBL/GenBank/DDBJ databases">
        <authorList>
            <consortium name="International Durum Wheat Genome Sequencing Consortium (IDWGSC)"/>
            <person name="Milanesi L."/>
        </authorList>
    </citation>
    <scope>NUCLEOTIDE SEQUENCE [LARGE SCALE GENOMIC DNA]</scope>
    <source>
        <strain evidence="4">cv. Svevo</strain>
    </source>
</reference>
<protein>
    <recommendedName>
        <fullName evidence="2">Protein kinase domain-containing protein</fullName>
    </recommendedName>
</protein>
<dbReference type="Proteomes" id="UP000324705">
    <property type="component" value="Chromosome 5B"/>
</dbReference>
<dbReference type="EMBL" id="LT934120">
    <property type="protein sequence ID" value="VAI30609.1"/>
    <property type="molecule type" value="Genomic_DNA"/>
</dbReference>
<dbReference type="GO" id="GO:0005524">
    <property type="term" value="F:ATP binding"/>
    <property type="evidence" value="ECO:0007669"/>
    <property type="project" value="InterPro"/>
</dbReference>
<dbReference type="PANTHER" id="PTHR10566:SF120">
    <property type="entry name" value="PROTEIN ACTIVITY OF BC1 COMPLEX KINASE 3, CHLOROPLASTIC"/>
    <property type="match status" value="1"/>
</dbReference>
<dbReference type="InterPro" id="IPR004147">
    <property type="entry name" value="ABC1_dom"/>
</dbReference>
<sequence>MRAAEVLSKLGAFGLKLLLDQQRGESSSSAKRRARAVELRTVLTRLGPTFVKIGQGLSTRPDLCPTEYLEELSELQDSLPTFPDEEAFACIERELGFPLDSMYSAMSPSPIAAASLGQVYKARLKYSEQLVAVKVQRPGIEDAIGRDFYLLRGLGFLINKYVDIITTDAVALIDEFARRVFQELNYVQEGQNARRFKKLYADKQDILVPDIFWDYTSAKVLTMEWIEGVKLNQQAAIEGQGLKVLDLVNIGIQCSLRQLLEYGYFHADPHPGNILATPEGKLAFLDFGMMSETPEDARVAIIGHVVHMVNRDYEAMARDYYALDFLKPEVDVSPIVPALKIFFDDALDSTVSELNFKTIVDGLGAVLYQYPFNVPAYYALILRSLTVLEGLALYADPNFKVLAASYPYFAKRLLTDPNPYLRDALIELLFKDEKFRQDREFVAKDALQPVLKLLLGPDGENLRVLVVKEAVRVTEAITFGTLIDSYNAAPEFLKPLISNGNPAGPFKISDVEREQMLELRDTVLRIWGLLRSSDTFDPSLLQPIVQSATHSIFYISGATRA</sequence>
<dbReference type="PANTHER" id="PTHR10566">
    <property type="entry name" value="CHAPERONE-ACTIVITY OF BC1 COMPLEX CABC1 -RELATED"/>
    <property type="match status" value="1"/>
</dbReference>
<accession>A0A9R0X5Y6</accession>
<organism evidence="3 4">
    <name type="scientific">Triticum turgidum subsp. durum</name>
    <name type="common">Durum wheat</name>
    <name type="synonym">Triticum durum</name>
    <dbReference type="NCBI Taxonomy" id="4567"/>
    <lineage>
        <taxon>Eukaryota</taxon>
        <taxon>Viridiplantae</taxon>
        <taxon>Streptophyta</taxon>
        <taxon>Embryophyta</taxon>
        <taxon>Tracheophyta</taxon>
        <taxon>Spermatophyta</taxon>
        <taxon>Magnoliopsida</taxon>
        <taxon>Liliopsida</taxon>
        <taxon>Poales</taxon>
        <taxon>Poaceae</taxon>
        <taxon>BOP clade</taxon>
        <taxon>Pooideae</taxon>
        <taxon>Triticodae</taxon>
        <taxon>Triticeae</taxon>
        <taxon>Triticinae</taxon>
        <taxon>Triticum</taxon>
    </lineage>
</organism>
<dbReference type="Pfam" id="PF03109">
    <property type="entry name" value="ABC1"/>
    <property type="match status" value="1"/>
</dbReference>
<dbReference type="Gene3D" id="1.10.510.10">
    <property type="entry name" value="Transferase(Phosphotransferase) domain 1"/>
    <property type="match status" value="1"/>
</dbReference>
<dbReference type="Gramene" id="TRITD5Bv1G097880.3">
    <property type="protein sequence ID" value="TRITD5Bv1G097880.3"/>
    <property type="gene ID" value="TRITD5Bv1G097880"/>
</dbReference>
<name>A0A9R0X5Y6_TRITD</name>
<dbReference type="InterPro" id="IPR050154">
    <property type="entry name" value="UbiB_kinase"/>
</dbReference>
<evidence type="ECO:0000313" key="4">
    <source>
        <dbReference type="Proteomes" id="UP000324705"/>
    </source>
</evidence>
<evidence type="ECO:0000313" key="3">
    <source>
        <dbReference type="EMBL" id="VAI30609.1"/>
    </source>
</evidence>
<dbReference type="CDD" id="cd05121">
    <property type="entry name" value="ABC1_ADCK3-like"/>
    <property type="match status" value="1"/>
</dbReference>
<dbReference type="InterPro" id="IPR000719">
    <property type="entry name" value="Prot_kinase_dom"/>
</dbReference>
<comment type="similarity">
    <text evidence="1">Belongs to the protein kinase superfamily. ADCK protein kinase family.</text>
</comment>
<dbReference type="AlphaFoldDB" id="A0A9R0X5Y6"/>
<proteinExistence type="inferred from homology"/>
<keyword evidence="4" id="KW-1185">Reference proteome</keyword>
<dbReference type="PROSITE" id="PS50011">
    <property type="entry name" value="PROTEIN_KINASE_DOM"/>
    <property type="match status" value="1"/>
</dbReference>
<evidence type="ECO:0000256" key="1">
    <source>
        <dbReference type="ARBA" id="ARBA00009670"/>
    </source>
</evidence>
<dbReference type="InterPro" id="IPR011009">
    <property type="entry name" value="Kinase-like_dom_sf"/>
</dbReference>
<feature type="domain" description="Protein kinase" evidence="2">
    <location>
        <begin position="105"/>
        <end position="451"/>
    </location>
</feature>
<dbReference type="GO" id="GO:0004672">
    <property type="term" value="F:protein kinase activity"/>
    <property type="evidence" value="ECO:0007669"/>
    <property type="project" value="InterPro"/>
</dbReference>